<keyword evidence="4 6" id="KW-0472">Membrane</keyword>
<evidence type="ECO:0000256" key="3">
    <source>
        <dbReference type="ARBA" id="ARBA00022989"/>
    </source>
</evidence>
<dbReference type="InterPro" id="IPR052337">
    <property type="entry name" value="SAT4-like"/>
</dbReference>
<evidence type="ECO:0000313" key="8">
    <source>
        <dbReference type="EMBL" id="GCB26515.1"/>
    </source>
</evidence>
<feature type="transmembrane region" description="Helical" evidence="6">
    <location>
        <begin position="145"/>
        <end position="169"/>
    </location>
</feature>
<proteinExistence type="inferred from homology"/>
<feature type="transmembrane region" description="Helical" evidence="6">
    <location>
        <begin position="63"/>
        <end position="82"/>
    </location>
</feature>
<protein>
    <recommendedName>
        <fullName evidence="7">Rhodopsin domain-containing protein</fullName>
    </recommendedName>
</protein>
<evidence type="ECO:0000256" key="6">
    <source>
        <dbReference type="SAM" id="Phobius"/>
    </source>
</evidence>
<dbReference type="EMBL" id="BDHI01000028">
    <property type="protein sequence ID" value="GCB26515.1"/>
    <property type="molecule type" value="Genomic_DNA"/>
</dbReference>
<dbReference type="InterPro" id="IPR049326">
    <property type="entry name" value="Rhodopsin_dom_fungi"/>
</dbReference>
<dbReference type="GO" id="GO:0016020">
    <property type="term" value="C:membrane"/>
    <property type="evidence" value="ECO:0007669"/>
    <property type="project" value="UniProtKB-SubCell"/>
</dbReference>
<evidence type="ECO:0000259" key="7">
    <source>
        <dbReference type="Pfam" id="PF20684"/>
    </source>
</evidence>
<evidence type="ECO:0000313" key="9">
    <source>
        <dbReference type="Proteomes" id="UP000286921"/>
    </source>
</evidence>
<accession>A0A401L4T9</accession>
<organism evidence="8 9">
    <name type="scientific">Aspergillus awamori</name>
    <name type="common">Black koji mold</name>
    <dbReference type="NCBI Taxonomy" id="105351"/>
    <lineage>
        <taxon>Eukaryota</taxon>
        <taxon>Fungi</taxon>
        <taxon>Dikarya</taxon>
        <taxon>Ascomycota</taxon>
        <taxon>Pezizomycotina</taxon>
        <taxon>Eurotiomycetes</taxon>
        <taxon>Eurotiomycetidae</taxon>
        <taxon>Eurotiales</taxon>
        <taxon>Aspergillaceae</taxon>
        <taxon>Aspergillus</taxon>
    </lineage>
</organism>
<evidence type="ECO:0000256" key="5">
    <source>
        <dbReference type="ARBA" id="ARBA00038359"/>
    </source>
</evidence>
<reference evidence="8 9" key="1">
    <citation type="submission" date="2016-09" db="EMBL/GenBank/DDBJ databases">
        <title>Aspergillus awamori IFM 58123T.</title>
        <authorList>
            <person name="Kusuya Y."/>
            <person name="Shimizu M."/>
            <person name="Takahashi H."/>
            <person name="Yaguchi T."/>
        </authorList>
    </citation>
    <scope>NUCLEOTIDE SEQUENCE [LARGE SCALE GENOMIC DNA]</scope>
    <source>
        <strain evidence="8 9">IFM 58123</strain>
    </source>
</reference>
<dbReference type="PANTHER" id="PTHR33048:SF47">
    <property type="entry name" value="INTEGRAL MEMBRANE PROTEIN-RELATED"/>
    <property type="match status" value="1"/>
</dbReference>
<gene>
    <name evidence="8" type="ORF">AAWM_09400</name>
</gene>
<comment type="subcellular location">
    <subcellularLocation>
        <location evidence="1">Membrane</location>
        <topology evidence="1">Multi-pass membrane protein</topology>
    </subcellularLocation>
</comment>
<keyword evidence="2 6" id="KW-0812">Transmembrane</keyword>
<evidence type="ECO:0000256" key="2">
    <source>
        <dbReference type="ARBA" id="ARBA00022692"/>
    </source>
</evidence>
<name>A0A401L4T9_ASPAW</name>
<keyword evidence="3 6" id="KW-1133">Transmembrane helix</keyword>
<evidence type="ECO:0000256" key="1">
    <source>
        <dbReference type="ARBA" id="ARBA00004141"/>
    </source>
</evidence>
<feature type="transmembrane region" description="Helical" evidence="6">
    <location>
        <begin position="114"/>
        <end position="133"/>
    </location>
</feature>
<feature type="transmembrane region" description="Helical" evidence="6">
    <location>
        <begin position="189"/>
        <end position="212"/>
    </location>
</feature>
<sequence>MADTGRTPAGSPPPGVTPNFVNPPGSEYQIYSVSIGLCAAATLVLIVRLYTRAFILKNLHLDDACCVMGQLCAWIFAILSIINVKNGYGVHIWDLYLDQLTAFKKKYDLAEEDVYSLGVWFVKTSILLFYLRLSPEKRFRQITYAIMAFVAAYSLTSILVFTLGCQPVAAMWDVSKSAGAKCVDQFSFVYANAAFNVFSDVIILILPIRLCWSLQVSWRQKTMLLMLFILGSFACIVSCVRIITMMPFIHSSDFTWYKVTLATWCMVEINVGIICACLPVMRPLFLQTFPRLFSSIGSRNTSGNQQSSENSYQLKKPARKIRNWDYLTTLHTQLTNAGRDQDGDAESAQAIVRNESGEQNGIVKSVNYTVQYKDQN</sequence>
<feature type="transmembrane region" description="Helical" evidence="6">
    <location>
        <begin position="261"/>
        <end position="281"/>
    </location>
</feature>
<feature type="transmembrane region" description="Helical" evidence="6">
    <location>
        <begin position="28"/>
        <end position="51"/>
    </location>
</feature>
<dbReference type="Proteomes" id="UP000286921">
    <property type="component" value="Unassembled WGS sequence"/>
</dbReference>
<comment type="similarity">
    <text evidence="5">Belongs to the SAT4 family.</text>
</comment>
<comment type="caution">
    <text evidence="8">The sequence shown here is derived from an EMBL/GenBank/DDBJ whole genome shotgun (WGS) entry which is preliminary data.</text>
</comment>
<feature type="transmembrane region" description="Helical" evidence="6">
    <location>
        <begin position="224"/>
        <end position="249"/>
    </location>
</feature>
<feature type="domain" description="Rhodopsin" evidence="7">
    <location>
        <begin position="47"/>
        <end position="285"/>
    </location>
</feature>
<keyword evidence="9" id="KW-1185">Reference proteome</keyword>
<dbReference type="PANTHER" id="PTHR33048">
    <property type="entry name" value="PTH11-LIKE INTEGRAL MEMBRANE PROTEIN (AFU_ORTHOLOGUE AFUA_5G11245)"/>
    <property type="match status" value="1"/>
</dbReference>
<dbReference type="Pfam" id="PF20684">
    <property type="entry name" value="Fung_rhodopsin"/>
    <property type="match status" value="1"/>
</dbReference>
<dbReference type="AlphaFoldDB" id="A0A401L4T9"/>
<evidence type="ECO:0000256" key="4">
    <source>
        <dbReference type="ARBA" id="ARBA00023136"/>
    </source>
</evidence>